<keyword evidence="3" id="KW-1185">Reference proteome</keyword>
<evidence type="ECO:0000313" key="2">
    <source>
        <dbReference type="EMBL" id="TPG15323.1"/>
    </source>
</evidence>
<dbReference type="InterPro" id="IPR051049">
    <property type="entry name" value="Dienelactone_hydrolase-like"/>
</dbReference>
<dbReference type="PROSITE" id="PS51318">
    <property type="entry name" value="TAT"/>
    <property type="match status" value="1"/>
</dbReference>
<dbReference type="PANTHER" id="PTHR46623:SF10">
    <property type="entry name" value="CARBOXYMETHYLENEBUTENOLIDASE HOMOLOG"/>
    <property type="match status" value="1"/>
</dbReference>
<dbReference type="Proteomes" id="UP000318413">
    <property type="component" value="Unassembled WGS sequence"/>
</dbReference>
<dbReference type="Gene3D" id="3.40.50.1820">
    <property type="entry name" value="alpha/beta hydrolase"/>
    <property type="match status" value="1"/>
</dbReference>
<evidence type="ECO:0000313" key="3">
    <source>
        <dbReference type="Proteomes" id="UP000318413"/>
    </source>
</evidence>
<dbReference type="EMBL" id="RCZK01000001">
    <property type="protein sequence ID" value="TPG15323.1"/>
    <property type="molecule type" value="Genomic_DNA"/>
</dbReference>
<comment type="caution">
    <text evidence="2">The sequence shown here is derived from an EMBL/GenBank/DDBJ whole genome shotgun (WGS) entry which is preliminary data.</text>
</comment>
<dbReference type="SUPFAM" id="SSF53474">
    <property type="entry name" value="alpha/beta-Hydrolases"/>
    <property type="match status" value="1"/>
</dbReference>
<evidence type="ECO:0000259" key="1">
    <source>
        <dbReference type="Pfam" id="PF01738"/>
    </source>
</evidence>
<dbReference type="PANTHER" id="PTHR46623">
    <property type="entry name" value="CARBOXYMETHYLENEBUTENOLIDASE-RELATED"/>
    <property type="match status" value="1"/>
</dbReference>
<accession>A0A502CR69</accession>
<gene>
    <name evidence="2" type="ORF">EAH84_00435</name>
</gene>
<organism evidence="2 3">
    <name type="scientific">Sphingomonas oligophenolica</name>
    <dbReference type="NCBI Taxonomy" id="301154"/>
    <lineage>
        <taxon>Bacteria</taxon>
        <taxon>Pseudomonadati</taxon>
        <taxon>Pseudomonadota</taxon>
        <taxon>Alphaproteobacteria</taxon>
        <taxon>Sphingomonadales</taxon>
        <taxon>Sphingomonadaceae</taxon>
        <taxon>Sphingomonas</taxon>
    </lineage>
</organism>
<keyword evidence="2" id="KW-0378">Hydrolase</keyword>
<protein>
    <submittedName>
        <fullName evidence="2">Dienelactone hydrolase family protein</fullName>
    </submittedName>
</protein>
<feature type="domain" description="Dienelactone hydrolase" evidence="1">
    <location>
        <begin position="63"/>
        <end position="291"/>
    </location>
</feature>
<dbReference type="Pfam" id="PF01738">
    <property type="entry name" value="DLH"/>
    <property type="match status" value="1"/>
</dbReference>
<dbReference type="RefSeq" id="WP_140866070.1">
    <property type="nucleotide sequence ID" value="NZ_RCZK01000001.1"/>
</dbReference>
<dbReference type="OrthoDB" id="9787933at2"/>
<name>A0A502CR69_9SPHN</name>
<dbReference type="InterPro" id="IPR002925">
    <property type="entry name" value="Dienelactn_hydro"/>
</dbReference>
<dbReference type="AlphaFoldDB" id="A0A502CR69"/>
<dbReference type="InterPro" id="IPR006311">
    <property type="entry name" value="TAT_signal"/>
</dbReference>
<dbReference type="GO" id="GO:0016787">
    <property type="term" value="F:hydrolase activity"/>
    <property type="evidence" value="ECO:0007669"/>
    <property type="project" value="UniProtKB-KW"/>
</dbReference>
<sequence>MCDEHTAEDNANFLAAVSRRQFGTMAAKAAGAAGLIAMLPTPADAKAVNGKTVAITTPDGTADAYWVAPQGAGSYPGVLIWPDIMGLRPAFMQMADRLAQSGYAVLCVNQFYRSTKAPFLQPGESYDQPAVREKIAPMVKALSPDGTVRDAKVFTAFIDAQPQTDHKKGLATTGYCMGGPMVFRTAAAVPDRVRAGATFHGGGLVSDTPDSPHLLIPQMKAQYLIAIAANDDARSPGDKTVLRDAFAKAKLPAEIEVYDGTMHGWCPPDSRVYNMAQAEKAWNRMLALFDKTLV</sequence>
<proteinExistence type="predicted"/>
<dbReference type="InterPro" id="IPR029058">
    <property type="entry name" value="AB_hydrolase_fold"/>
</dbReference>
<reference evidence="2 3" key="1">
    <citation type="journal article" date="2019" name="Environ. Microbiol.">
        <title>Species interactions and distinct microbial communities in high Arctic permafrost affected cryosols are associated with the CH4 and CO2 gas fluxes.</title>
        <authorList>
            <person name="Altshuler I."/>
            <person name="Hamel J."/>
            <person name="Turney S."/>
            <person name="Magnuson E."/>
            <person name="Levesque R."/>
            <person name="Greer C."/>
            <person name="Whyte L.G."/>
        </authorList>
    </citation>
    <scope>NUCLEOTIDE SEQUENCE [LARGE SCALE GENOMIC DNA]</scope>
    <source>
        <strain evidence="2 3">S5.1</strain>
    </source>
</reference>